<dbReference type="PROSITE" id="PS50112">
    <property type="entry name" value="PAS"/>
    <property type="match status" value="1"/>
</dbReference>
<evidence type="ECO:0000313" key="7">
    <source>
        <dbReference type="EMBL" id="SEF70464.1"/>
    </source>
</evidence>
<reference evidence="7 8" key="1">
    <citation type="submission" date="2016-10" db="EMBL/GenBank/DDBJ databases">
        <authorList>
            <person name="de Groot N.N."/>
        </authorList>
    </citation>
    <scope>NUCLEOTIDE SEQUENCE [LARGE SCALE GENOMIC DNA]</scope>
    <source>
        <strain evidence="7 8">DSM 22489</strain>
    </source>
</reference>
<dbReference type="EMBL" id="FNVA01000001">
    <property type="protein sequence ID" value="SEF70464.1"/>
    <property type="molecule type" value="Genomic_DNA"/>
</dbReference>
<feature type="domain" description="Histidine kinase" evidence="5">
    <location>
        <begin position="273"/>
        <end position="474"/>
    </location>
</feature>
<dbReference type="InterPro" id="IPR036890">
    <property type="entry name" value="HATPase_C_sf"/>
</dbReference>
<dbReference type="InterPro" id="IPR035965">
    <property type="entry name" value="PAS-like_dom_sf"/>
</dbReference>
<keyword evidence="3" id="KW-0597">Phosphoprotein</keyword>
<name>A0A1H5U611_9BACT</name>
<dbReference type="InterPro" id="IPR003594">
    <property type="entry name" value="HATPase_dom"/>
</dbReference>
<dbReference type="SUPFAM" id="SSF55874">
    <property type="entry name" value="ATPase domain of HSP90 chaperone/DNA topoisomerase II/histidine kinase"/>
    <property type="match status" value="1"/>
</dbReference>
<keyword evidence="4" id="KW-0812">Transmembrane</keyword>
<dbReference type="PANTHER" id="PTHR43547:SF2">
    <property type="entry name" value="HYBRID SIGNAL TRANSDUCTION HISTIDINE KINASE C"/>
    <property type="match status" value="1"/>
</dbReference>
<evidence type="ECO:0000256" key="1">
    <source>
        <dbReference type="ARBA" id="ARBA00000085"/>
    </source>
</evidence>
<evidence type="ECO:0000256" key="4">
    <source>
        <dbReference type="SAM" id="Phobius"/>
    </source>
</evidence>
<evidence type="ECO:0000259" key="5">
    <source>
        <dbReference type="PROSITE" id="PS50109"/>
    </source>
</evidence>
<dbReference type="SUPFAM" id="SSF55785">
    <property type="entry name" value="PYP-like sensor domain (PAS domain)"/>
    <property type="match status" value="1"/>
</dbReference>
<dbReference type="EC" id="2.7.13.3" evidence="2"/>
<dbReference type="SMART" id="SM00091">
    <property type="entry name" value="PAS"/>
    <property type="match status" value="1"/>
</dbReference>
<dbReference type="Gene3D" id="3.30.450.20">
    <property type="entry name" value="PAS domain"/>
    <property type="match status" value="1"/>
</dbReference>
<proteinExistence type="predicted"/>
<feature type="transmembrane region" description="Helical" evidence="4">
    <location>
        <begin position="21"/>
        <end position="38"/>
    </location>
</feature>
<accession>A0A1H5U611</accession>
<dbReference type="Pfam" id="PF02518">
    <property type="entry name" value="HATPase_c"/>
    <property type="match status" value="1"/>
</dbReference>
<keyword evidence="8" id="KW-1185">Reference proteome</keyword>
<keyword evidence="4" id="KW-0472">Membrane</keyword>
<dbReference type="PANTHER" id="PTHR43547">
    <property type="entry name" value="TWO-COMPONENT HISTIDINE KINASE"/>
    <property type="match status" value="1"/>
</dbReference>
<feature type="transmembrane region" description="Helical" evidence="4">
    <location>
        <begin position="44"/>
        <end position="63"/>
    </location>
</feature>
<dbReference type="Proteomes" id="UP000236728">
    <property type="component" value="Unassembled WGS sequence"/>
</dbReference>
<dbReference type="SMART" id="SM00387">
    <property type="entry name" value="HATPase_c"/>
    <property type="match status" value="1"/>
</dbReference>
<protein>
    <recommendedName>
        <fullName evidence="2">histidine kinase</fullName>
        <ecNumber evidence="2">2.7.13.3</ecNumber>
    </recommendedName>
</protein>
<sequence>MSMRFQVDRWLERSVLTPRSRVFIIASGLAAIVLIAVVDLKTGVAIPLAPLYIVPIILMSAVLERWQIALLGLVCTFTAEFADAFTWNLKEGLPRDALYWFAYVAVGLYVHETVQRRRVEQAHSDALRTEVETRRGVEEQLRLVVANSSIAIVTVDESGVILDANDAAQQLWGGTAGDISASLERLPLIRFVPSLARVQVGRQGFERLRTMMQCQGFRANKDPFLADVWFSTYNSPQGRRLTAMIIDSSNETRDREQANLEQVLVSSRIALGALSHEIRNICAAISNVQQNLLLNKPDARQVKEFDALRQLVAALERMASAELSLVKRQATYVHLDNFLSDLYIVVQASLREADIDLAWEITPGLPAVWADSSSLIQVFLNLIRNAQSALLESEEPRVRVTATRQGDLVHIAVADNGPGISDPDKLFRPFGQRGGATGLGLYLSKAMMRSFHGELRFEESPIGATFIVELTVAEVDE</sequence>
<evidence type="ECO:0000256" key="2">
    <source>
        <dbReference type="ARBA" id="ARBA00012438"/>
    </source>
</evidence>
<evidence type="ECO:0000259" key="6">
    <source>
        <dbReference type="PROSITE" id="PS50112"/>
    </source>
</evidence>
<comment type="catalytic activity">
    <reaction evidence="1">
        <text>ATP + protein L-histidine = ADP + protein N-phospho-L-histidine.</text>
        <dbReference type="EC" id="2.7.13.3"/>
    </reaction>
</comment>
<dbReference type="PRINTS" id="PR00344">
    <property type="entry name" value="BCTRLSENSOR"/>
</dbReference>
<dbReference type="AlphaFoldDB" id="A0A1H5U611"/>
<feature type="domain" description="PAS" evidence="6">
    <location>
        <begin position="137"/>
        <end position="179"/>
    </location>
</feature>
<keyword evidence="4" id="KW-1133">Transmembrane helix</keyword>
<feature type="transmembrane region" description="Helical" evidence="4">
    <location>
        <begin position="68"/>
        <end position="85"/>
    </location>
</feature>
<dbReference type="InterPro" id="IPR000014">
    <property type="entry name" value="PAS"/>
</dbReference>
<organism evidence="7 8">
    <name type="scientific">Bryocella elongata</name>
    <dbReference type="NCBI Taxonomy" id="863522"/>
    <lineage>
        <taxon>Bacteria</taxon>
        <taxon>Pseudomonadati</taxon>
        <taxon>Acidobacteriota</taxon>
        <taxon>Terriglobia</taxon>
        <taxon>Terriglobales</taxon>
        <taxon>Acidobacteriaceae</taxon>
        <taxon>Bryocella</taxon>
    </lineage>
</organism>
<dbReference type="Pfam" id="PF13188">
    <property type="entry name" value="PAS_8"/>
    <property type="match status" value="1"/>
</dbReference>
<evidence type="ECO:0000256" key="3">
    <source>
        <dbReference type="ARBA" id="ARBA00022553"/>
    </source>
</evidence>
<dbReference type="GO" id="GO:0000155">
    <property type="term" value="F:phosphorelay sensor kinase activity"/>
    <property type="evidence" value="ECO:0007669"/>
    <property type="project" value="TreeGrafter"/>
</dbReference>
<dbReference type="Gene3D" id="3.30.565.10">
    <property type="entry name" value="Histidine kinase-like ATPase, C-terminal domain"/>
    <property type="match status" value="1"/>
</dbReference>
<evidence type="ECO:0000313" key="8">
    <source>
        <dbReference type="Proteomes" id="UP000236728"/>
    </source>
</evidence>
<gene>
    <name evidence="7" type="ORF">SAMN05421819_0882</name>
</gene>
<dbReference type="InterPro" id="IPR005467">
    <property type="entry name" value="His_kinase_dom"/>
</dbReference>
<dbReference type="InterPro" id="IPR004358">
    <property type="entry name" value="Sig_transdc_His_kin-like_C"/>
</dbReference>
<dbReference type="PROSITE" id="PS50109">
    <property type="entry name" value="HIS_KIN"/>
    <property type="match status" value="1"/>
</dbReference>